<dbReference type="InterPro" id="IPR004364">
    <property type="entry name" value="Aa-tRNA-synt_II"/>
</dbReference>
<comment type="caution">
    <text evidence="5">The sequence shown here is derived from an EMBL/GenBank/DDBJ whole genome shotgun (WGS) entry which is preliminary data.</text>
</comment>
<evidence type="ECO:0000313" key="5">
    <source>
        <dbReference type="EMBL" id="EAT16487.1"/>
    </source>
</evidence>
<dbReference type="GO" id="GO:0004824">
    <property type="term" value="F:lysine-tRNA ligase activity"/>
    <property type="evidence" value="ECO:0007669"/>
    <property type="project" value="InterPro"/>
</dbReference>
<organism evidence="5 6">
    <name type="scientific">Desulfuromonas acetoxidans (strain DSM 684 / 11070)</name>
    <dbReference type="NCBI Taxonomy" id="281689"/>
    <lineage>
        <taxon>Bacteria</taxon>
        <taxon>Pseudomonadati</taxon>
        <taxon>Thermodesulfobacteriota</taxon>
        <taxon>Desulfuromonadia</taxon>
        <taxon>Desulfuromonadales</taxon>
        <taxon>Desulfuromonadaceae</taxon>
        <taxon>Desulfuromonas</taxon>
    </lineage>
</organism>
<reference evidence="5" key="2">
    <citation type="submission" date="2006-05" db="EMBL/GenBank/DDBJ databases">
        <title>Sequencing of the draft genome and assembly of Desulfuromonas acetoxidans DSM 684.</title>
        <authorList>
            <consortium name="US DOE Joint Genome Institute (JGI-PGF)"/>
            <person name="Copeland A."/>
            <person name="Lucas S."/>
            <person name="Lapidus A."/>
            <person name="Barry K."/>
            <person name="Detter J.C."/>
            <person name="Glavina del Rio T."/>
            <person name="Hammon N."/>
            <person name="Israni S."/>
            <person name="Dalin E."/>
            <person name="Tice H."/>
            <person name="Bruce D."/>
            <person name="Pitluck S."/>
            <person name="Richardson P."/>
        </authorList>
    </citation>
    <scope>NUCLEOTIDE SEQUENCE [LARGE SCALE GENOMIC DNA]</scope>
    <source>
        <strain evidence="5">DSM 684</strain>
    </source>
</reference>
<dbReference type="PROSITE" id="PS50862">
    <property type="entry name" value="AA_TRNA_LIGASE_II"/>
    <property type="match status" value="1"/>
</dbReference>
<dbReference type="Gene3D" id="3.30.930.10">
    <property type="entry name" value="Bira Bifunctional Protein, Domain 2"/>
    <property type="match status" value="1"/>
</dbReference>
<dbReference type="PANTHER" id="PTHR42918">
    <property type="entry name" value="LYSYL-TRNA SYNTHETASE"/>
    <property type="match status" value="1"/>
</dbReference>
<evidence type="ECO:0000256" key="1">
    <source>
        <dbReference type="ARBA" id="ARBA00022598"/>
    </source>
</evidence>
<dbReference type="InterPro" id="IPR004525">
    <property type="entry name" value="EpmA"/>
</dbReference>
<keyword evidence="5" id="KW-0030">Aminoacyl-tRNA synthetase</keyword>
<keyword evidence="6" id="KW-1185">Reference proteome</keyword>
<evidence type="ECO:0000256" key="2">
    <source>
        <dbReference type="ARBA" id="ARBA00022741"/>
    </source>
</evidence>
<dbReference type="PANTHER" id="PTHR42918:SF6">
    <property type="entry name" value="ELONGATION FACTOR P--(R)-BETA-LYSINE LIGASE"/>
    <property type="match status" value="1"/>
</dbReference>
<dbReference type="AlphaFoldDB" id="Q1K2F2"/>
<dbReference type="EMBL" id="AAEW02000004">
    <property type="protein sequence ID" value="EAT16487.1"/>
    <property type="molecule type" value="Genomic_DNA"/>
</dbReference>
<dbReference type="SUPFAM" id="SSF55681">
    <property type="entry name" value="Class II aaRS and biotin synthetases"/>
    <property type="match status" value="1"/>
</dbReference>
<keyword evidence="2" id="KW-0547">Nucleotide-binding</keyword>
<proteinExistence type="predicted"/>
<name>Q1K2F2_DESA6</name>
<dbReference type="InterPro" id="IPR006195">
    <property type="entry name" value="aa-tRNA-synth_II"/>
</dbReference>
<reference evidence="5" key="1">
    <citation type="submission" date="2006-05" db="EMBL/GenBank/DDBJ databases">
        <title>Annotation of the draft genome assembly of Desulfuromonas acetoxidans DSM 684.</title>
        <authorList>
            <consortium name="US DOE Joint Genome Institute (JGI-ORNL)"/>
            <person name="Larimer F."/>
            <person name="Land M."/>
            <person name="Hauser L."/>
        </authorList>
    </citation>
    <scope>NUCLEOTIDE SEQUENCE [LARGE SCALE GENOMIC DNA]</scope>
    <source>
        <strain evidence="5">DSM 684</strain>
    </source>
</reference>
<dbReference type="Pfam" id="PF00152">
    <property type="entry name" value="tRNA-synt_2"/>
    <property type="match status" value="1"/>
</dbReference>
<sequence>MSDPNWGLLKKKHRLNERARMMQTIRAFFVAQEFLEVDTPYRIPCNAPEAHIDPVTSSGQVLHTSPELCMKRLLAAGYERIFQLCHCWRAEERGQRHLGEFTMLEWYRAEADYTDLMEDCEGLLRALCPQGTLSYQGMSITLQDPFERLTLSDAFDRYAPMSLTEAIDNTCFDEIYTQHIEPNLGKHQPTFITHYPADMAALARLCPEDPDHAERFELYIAGMELANAFSELNDPAEQRQRFVAEQALREQMGKAPSPLPEPFLQELEHLPPSAGIALGIDRLAMLLTDSTTIDGVVAFTPEML</sequence>
<dbReference type="GO" id="GO:0005829">
    <property type="term" value="C:cytosol"/>
    <property type="evidence" value="ECO:0007669"/>
    <property type="project" value="TreeGrafter"/>
</dbReference>
<keyword evidence="3" id="KW-0067">ATP-binding</keyword>
<evidence type="ECO:0000313" key="6">
    <source>
        <dbReference type="Proteomes" id="UP000005695"/>
    </source>
</evidence>
<dbReference type="GO" id="GO:0005524">
    <property type="term" value="F:ATP binding"/>
    <property type="evidence" value="ECO:0007669"/>
    <property type="project" value="UniProtKB-KW"/>
</dbReference>
<feature type="domain" description="Aminoacyl-transfer RNA synthetases class-II family profile" evidence="4">
    <location>
        <begin position="18"/>
        <end position="301"/>
    </location>
</feature>
<dbReference type="GO" id="GO:0000049">
    <property type="term" value="F:tRNA binding"/>
    <property type="evidence" value="ECO:0007669"/>
    <property type="project" value="TreeGrafter"/>
</dbReference>
<dbReference type="OrthoDB" id="9801152at2"/>
<evidence type="ECO:0000256" key="3">
    <source>
        <dbReference type="ARBA" id="ARBA00022840"/>
    </source>
</evidence>
<dbReference type="RefSeq" id="WP_005998452.1">
    <property type="nucleotide sequence ID" value="NZ_AAEW02000004.1"/>
</dbReference>
<dbReference type="Proteomes" id="UP000005695">
    <property type="component" value="Unassembled WGS sequence"/>
</dbReference>
<evidence type="ECO:0000259" key="4">
    <source>
        <dbReference type="PROSITE" id="PS50862"/>
    </source>
</evidence>
<protein>
    <submittedName>
        <fullName evidence="5">tRNA synthetase, class II (D, K and N)</fullName>
    </submittedName>
</protein>
<gene>
    <name evidence="5" type="ORF">Dace_2582</name>
</gene>
<dbReference type="InterPro" id="IPR045864">
    <property type="entry name" value="aa-tRNA-synth_II/BPL/LPL"/>
</dbReference>
<dbReference type="NCBIfam" id="TIGR00462">
    <property type="entry name" value="genX"/>
    <property type="match status" value="1"/>
</dbReference>
<keyword evidence="1" id="KW-0436">Ligase</keyword>
<accession>Q1K2F2</accession>
<dbReference type="GO" id="GO:0006430">
    <property type="term" value="P:lysyl-tRNA aminoacylation"/>
    <property type="evidence" value="ECO:0007669"/>
    <property type="project" value="InterPro"/>
</dbReference>